<dbReference type="PANTHER" id="PTHR24058:SF22">
    <property type="entry name" value="DUAL SPECIFICITY TYROSINE-PHOSPHORYLATION-REGULATED KINASE 4"/>
    <property type="match status" value="1"/>
</dbReference>
<evidence type="ECO:0000256" key="3">
    <source>
        <dbReference type="ARBA" id="ARBA00022527"/>
    </source>
</evidence>
<dbReference type="InterPro" id="IPR000719">
    <property type="entry name" value="Prot_kinase_dom"/>
</dbReference>
<dbReference type="GO" id="GO:0004674">
    <property type="term" value="F:protein serine/threonine kinase activity"/>
    <property type="evidence" value="ECO:0007669"/>
    <property type="project" value="UniProtKB-KW"/>
</dbReference>
<comment type="catalytic activity">
    <reaction evidence="9">
        <text>L-threonyl-[protein] + ATP = O-phospho-L-threonyl-[protein] + ADP + H(+)</text>
        <dbReference type="Rhea" id="RHEA:46608"/>
        <dbReference type="Rhea" id="RHEA-COMP:11060"/>
        <dbReference type="Rhea" id="RHEA-COMP:11605"/>
        <dbReference type="ChEBI" id="CHEBI:15378"/>
        <dbReference type="ChEBI" id="CHEBI:30013"/>
        <dbReference type="ChEBI" id="CHEBI:30616"/>
        <dbReference type="ChEBI" id="CHEBI:61977"/>
        <dbReference type="ChEBI" id="CHEBI:456216"/>
        <dbReference type="EC" id="2.7.12.1"/>
    </reaction>
</comment>
<comment type="catalytic activity">
    <reaction evidence="8">
        <text>L-seryl-[protein] + ATP = O-phospho-L-seryl-[protein] + ADP + H(+)</text>
        <dbReference type="Rhea" id="RHEA:17989"/>
        <dbReference type="Rhea" id="RHEA-COMP:9863"/>
        <dbReference type="Rhea" id="RHEA-COMP:11604"/>
        <dbReference type="ChEBI" id="CHEBI:15378"/>
        <dbReference type="ChEBI" id="CHEBI:29999"/>
        <dbReference type="ChEBI" id="CHEBI:30616"/>
        <dbReference type="ChEBI" id="CHEBI:83421"/>
        <dbReference type="ChEBI" id="CHEBI:456216"/>
        <dbReference type="EC" id="2.7.12.1"/>
    </reaction>
</comment>
<feature type="binding site" evidence="11">
    <location>
        <position position="147"/>
    </location>
    <ligand>
        <name>ATP</name>
        <dbReference type="ChEBI" id="CHEBI:30616"/>
    </ligand>
</feature>
<evidence type="ECO:0000313" key="13">
    <source>
        <dbReference type="EMBL" id="KAL3311326.1"/>
    </source>
</evidence>
<dbReference type="InterPro" id="IPR017441">
    <property type="entry name" value="Protein_kinase_ATP_BS"/>
</dbReference>
<dbReference type="Gene3D" id="3.30.200.20">
    <property type="entry name" value="Phosphorylase Kinase, domain 1"/>
    <property type="match status" value="1"/>
</dbReference>
<evidence type="ECO:0000256" key="11">
    <source>
        <dbReference type="PROSITE-ProRule" id="PRU10141"/>
    </source>
</evidence>
<dbReference type="GO" id="GO:0005524">
    <property type="term" value="F:ATP binding"/>
    <property type="evidence" value="ECO:0007669"/>
    <property type="project" value="UniProtKB-UniRule"/>
</dbReference>
<comment type="caution">
    <text evidence="13">The sequence shown here is derived from an EMBL/GenBank/DDBJ whole genome shotgun (WGS) entry which is preliminary data.</text>
</comment>
<evidence type="ECO:0000259" key="12">
    <source>
        <dbReference type="PROSITE" id="PS50011"/>
    </source>
</evidence>
<keyword evidence="14" id="KW-1185">Reference proteome</keyword>
<dbReference type="PROSITE" id="PS50011">
    <property type="entry name" value="PROTEIN_KINASE_DOM"/>
    <property type="match status" value="1"/>
</dbReference>
<evidence type="ECO:0000256" key="7">
    <source>
        <dbReference type="ARBA" id="ARBA00022840"/>
    </source>
</evidence>
<keyword evidence="5 11" id="KW-0547">Nucleotide-binding</keyword>
<dbReference type="AlphaFoldDB" id="A0ABD2PV45"/>
<dbReference type="GO" id="GO:0004712">
    <property type="term" value="F:protein serine/threonine/tyrosine kinase activity"/>
    <property type="evidence" value="ECO:0007669"/>
    <property type="project" value="UniProtKB-EC"/>
</dbReference>
<evidence type="ECO:0000256" key="8">
    <source>
        <dbReference type="ARBA" id="ARBA00049003"/>
    </source>
</evidence>
<dbReference type="SUPFAM" id="SSF56112">
    <property type="entry name" value="Protein kinase-like (PK-like)"/>
    <property type="match status" value="1"/>
</dbReference>
<keyword evidence="7 11" id="KW-0067">ATP-binding</keyword>
<gene>
    <name evidence="13" type="primary">DYRK2</name>
    <name evidence="13" type="ORF">Ciccas_010091</name>
</gene>
<protein>
    <recommendedName>
        <fullName evidence="2">dual-specificity kinase</fullName>
        <ecNumber evidence="2">2.7.12.1</ecNumber>
    </recommendedName>
</protein>
<comment type="catalytic activity">
    <reaction evidence="10">
        <text>L-tyrosyl-[protein] + ATP = O-phospho-L-tyrosyl-[protein] + ADP + H(+)</text>
        <dbReference type="Rhea" id="RHEA:10596"/>
        <dbReference type="Rhea" id="RHEA-COMP:10136"/>
        <dbReference type="Rhea" id="RHEA-COMP:20101"/>
        <dbReference type="ChEBI" id="CHEBI:15378"/>
        <dbReference type="ChEBI" id="CHEBI:30616"/>
        <dbReference type="ChEBI" id="CHEBI:46858"/>
        <dbReference type="ChEBI" id="CHEBI:61978"/>
        <dbReference type="ChEBI" id="CHEBI:456216"/>
        <dbReference type="EC" id="2.7.12.1"/>
    </reaction>
</comment>
<evidence type="ECO:0000256" key="6">
    <source>
        <dbReference type="ARBA" id="ARBA00022777"/>
    </source>
</evidence>
<dbReference type="Gene3D" id="3.30.10.30">
    <property type="entry name" value="DYRK"/>
    <property type="match status" value="1"/>
</dbReference>
<dbReference type="Pfam" id="PF00069">
    <property type="entry name" value="Pkinase"/>
    <property type="match status" value="1"/>
</dbReference>
<dbReference type="SMART" id="SM00220">
    <property type="entry name" value="S_TKc"/>
    <property type="match status" value="1"/>
</dbReference>
<evidence type="ECO:0000313" key="14">
    <source>
        <dbReference type="Proteomes" id="UP001626550"/>
    </source>
</evidence>
<dbReference type="InterPro" id="IPR050494">
    <property type="entry name" value="Ser_Thr_dual-spec_kinase"/>
</dbReference>
<keyword evidence="6 13" id="KW-0418">Kinase</keyword>
<proteinExistence type="inferred from homology"/>
<dbReference type="PROSITE" id="PS00107">
    <property type="entry name" value="PROTEIN_KINASE_ATP"/>
    <property type="match status" value="1"/>
</dbReference>
<evidence type="ECO:0000256" key="2">
    <source>
        <dbReference type="ARBA" id="ARBA00013203"/>
    </source>
</evidence>
<feature type="domain" description="Protein kinase" evidence="12">
    <location>
        <begin position="118"/>
        <end position="240"/>
    </location>
</feature>
<dbReference type="Proteomes" id="UP001626550">
    <property type="component" value="Unassembled WGS sequence"/>
</dbReference>
<accession>A0ABD2PV45</accession>
<sequence length="240" mass="27704">MILVDYPRMELVEKRLPTHICLPQVEETMNRKRGSDSDDNNLNNENIDILSPKVALKKYHDSLSSAELTEILAYNKVYYLGQNANKPYFLKTAKTSPNYDDEDNFYRILPNDHLGFRYEIKSILGKGSFGQVVSAYDHKNKAFVAIKIVRSQQRFTNQAREEIRILNMLRDLSEAQNSSVPIVSLLNSFEFRGHACLTFELLSMNLYELIKKNSFCGLPRKTVKRISVDILQVSRFPGHH</sequence>
<keyword evidence="3" id="KW-0723">Serine/threonine-protein kinase</keyword>
<dbReference type="PANTHER" id="PTHR24058">
    <property type="entry name" value="DUAL SPECIFICITY PROTEIN KINASE"/>
    <property type="match status" value="1"/>
</dbReference>
<dbReference type="InterPro" id="IPR042521">
    <property type="entry name" value="DYRK"/>
</dbReference>
<keyword evidence="4" id="KW-0808">Transferase</keyword>
<dbReference type="InterPro" id="IPR011009">
    <property type="entry name" value="Kinase-like_dom_sf"/>
</dbReference>
<organism evidence="13 14">
    <name type="scientific">Cichlidogyrus casuarinus</name>
    <dbReference type="NCBI Taxonomy" id="1844966"/>
    <lineage>
        <taxon>Eukaryota</taxon>
        <taxon>Metazoa</taxon>
        <taxon>Spiralia</taxon>
        <taxon>Lophotrochozoa</taxon>
        <taxon>Platyhelminthes</taxon>
        <taxon>Monogenea</taxon>
        <taxon>Monopisthocotylea</taxon>
        <taxon>Dactylogyridea</taxon>
        <taxon>Ancyrocephalidae</taxon>
        <taxon>Cichlidogyrus</taxon>
    </lineage>
</organism>
<evidence type="ECO:0000256" key="9">
    <source>
        <dbReference type="ARBA" id="ARBA00049308"/>
    </source>
</evidence>
<evidence type="ECO:0000256" key="10">
    <source>
        <dbReference type="ARBA" id="ARBA00051680"/>
    </source>
</evidence>
<name>A0ABD2PV45_9PLAT</name>
<evidence type="ECO:0000256" key="1">
    <source>
        <dbReference type="ARBA" id="ARBA00008867"/>
    </source>
</evidence>
<dbReference type="EC" id="2.7.12.1" evidence="2"/>
<evidence type="ECO:0000256" key="4">
    <source>
        <dbReference type="ARBA" id="ARBA00022679"/>
    </source>
</evidence>
<evidence type="ECO:0000256" key="5">
    <source>
        <dbReference type="ARBA" id="ARBA00022741"/>
    </source>
</evidence>
<reference evidence="13 14" key="1">
    <citation type="submission" date="2024-11" db="EMBL/GenBank/DDBJ databases">
        <title>Adaptive evolution of stress response genes in parasites aligns with host niche diversity.</title>
        <authorList>
            <person name="Hahn C."/>
            <person name="Resl P."/>
        </authorList>
    </citation>
    <scope>NUCLEOTIDE SEQUENCE [LARGE SCALE GENOMIC DNA]</scope>
    <source>
        <strain evidence="13">EGGRZ-B1_66</strain>
        <tissue evidence="13">Body</tissue>
    </source>
</reference>
<dbReference type="EMBL" id="JBJKFK010002291">
    <property type="protein sequence ID" value="KAL3311326.1"/>
    <property type="molecule type" value="Genomic_DNA"/>
</dbReference>
<comment type="similarity">
    <text evidence="1">Belongs to the protein kinase superfamily. CMGC Ser/Thr protein kinase family. MNB/DYRK subfamily.</text>
</comment>